<gene>
    <name evidence="1" type="ORF">ACTOB_000388</name>
</gene>
<dbReference type="RefSeq" id="WP_284918225.1">
    <property type="nucleotide sequence ID" value="NZ_CP126980.1"/>
</dbReference>
<evidence type="ECO:0000313" key="1">
    <source>
        <dbReference type="EMBL" id="WIM96910.1"/>
    </source>
</evidence>
<proteinExistence type="predicted"/>
<evidence type="ECO:0000313" key="2">
    <source>
        <dbReference type="Proteomes" id="UP001240150"/>
    </source>
</evidence>
<keyword evidence="2" id="KW-1185">Reference proteome</keyword>
<dbReference type="EMBL" id="CP126980">
    <property type="protein sequence ID" value="WIM96910.1"/>
    <property type="molecule type" value="Genomic_DNA"/>
</dbReference>
<dbReference type="Proteomes" id="UP001240150">
    <property type="component" value="Chromosome"/>
</dbReference>
<organism evidence="1 2">
    <name type="scientific">Actinoplanes oblitus</name>
    <dbReference type="NCBI Taxonomy" id="3040509"/>
    <lineage>
        <taxon>Bacteria</taxon>
        <taxon>Bacillati</taxon>
        <taxon>Actinomycetota</taxon>
        <taxon>Actinomycetes</taxon>
        <taxon>Micromonosporales</taxon>
        <taxon>Micromonosporaceae</taxon>
        <taxon>Actinoplanes</taxon>
    </lineage>
</organism>
<accession>A0ABY8WGF9</accession>
<protein>
    <submittedName>
        <fullName evidence="1">Uncharacterized protein</fullName>
    </submittedName>
</protein>
<name>A0ABY8WGF9_9ACTN</name>
<sequence>MRVGSYFRTDFDEPSVAASLPLNLTSGASPSILILDQMIRGTGIVSRATGEFGAVAIKVNGTGGPVRVTVSIGLDEMATRWWSDRVRPSRLAPELPRLVLVRVQGRIRGAVVLARRQGWRSAAPATATLGFDLAAGELAEDGMLIVELAEARHPEWAAARLSPRSAIGLRLNSVVVREADQPEPVSGPPGHSGCDFAVVQPGGALGYRLESAGVAAAPPLPVSPGNRWTRQKPARAVFKLTRAARRVAVRALPQRPGELSGVLATDLVTGEPVPVEVSRGADGVATLRFAEPAPNPVLLGSAQAQPTLSWRLKPVPAPASAPVG</sequence>
<reference evidence="1 2" key="1">
    <citation type="submission" date="2023-06" db="EMBL/GenBank/DDBJ databases">
        <authorList>
            <person name="Yushchuk O."/>
            <person name="Binda E."/>
            <person name="Ruckert-Reed C."/>
            <person name="Fedorenko V."/>
            <person name="Kalinowski J."/>
            <person name="Marinelli F."/>
        </authorList>
    </citation>
    <scope>NUCLEOTIDE SEQUENCE [LARGE SCALE GENOMIC DNA]</scope>
    <source>
        <strain evidence="1 2">NRRL 3884</strain>
    </source>
</reference>